<comment type="caution">
    <text evidence="3">The sequence shown here is derived from an EMBL/GenBank/DDBJ whole genome shotgun (WGS) entry which is preliminary data.</text>
</comment>
<reference evidence="3" key="1">
    <citation type="submission" date="2021-01" db="EMBL/GenBank/DDBJ databases">
        <title>Whole genome shotgun sequence of Actinoplanes ferrugineus NBRC 15555.</title>
        <authorList>
            <person name="Komaki H."/>
            <person name="Tamura T."/>
        </authorList>
    </citation>
    <scope>NUCLEOTIDE SEQUENCE</scope>
    <source>
        <strain evidence="3">NBRC 15555</strain>
    </source>
</reference>
<dbReference type="GO" id="GO:0004106">
    <property type="term" value="F:chorismate mutase activity"/>
    <property type="evidence" value="ECO:0007669"/>
    <property type="project" value="InterPro"/>
</dbReference>
<dbReference type="InterPro" id="IPR051331">
    <property type="entry name" value="Chorismate_mutase-related"/>
</dbReference>
<name>A0A919MKY3_9ACTN</name>
<dbReference type="InterPro" id="IPR036979">
    <property type="entry name" value="CM_dom_sf"/>
</dbReference>
<feature type="domain" description="Chorismate mutase" evidence="2">
    <location>
        <begin position="4"/>
        <end position="94"/>
    </location>
</feature>
<dbReference type="GO" id="GO:0009697">
    <property type="term" value="P:salicylic acid biosynthetic process"/>
    <property type="evidence" value="ECO:0007669"/>
    <property type="project" value="TreeGrafter"/>
</dbReference>
<dbReference type="PANTHER" id="PTHR38041:SF1">
    <property type="entry name" value="CHORISMATE MUTASE"/>
    <property type="match status" value="1"/>
</dbReference>
<dbReference type="Proteomes" id="UP000598174">
    <property type="component" value="Unassembled WGS sequence"/>
</dbReference>
<accession>A0A919MKY3</accession>
<evidence type="ECO:0000256" key="1">
    <source>
        <dbReference type="ARBA" id="ARBA00023235"/>
    </source>
</evidence>
<dbReference type="Gene3D" id="1.20.59.10">
    <property type="entry name" value="Chorismate mutase"/>
    <property type="match status" value="1"/>
</dbReference>
<dbReference type="SUPFAM" id="SSF48600">
    <property type="entry name" value="Chorismate mutase II"/>
    <property type="match status" value="1"/>
</dbReference>
<sequence length="100" mass="10858">MDGMTEPSSLEDVRSRIDDLDTRLVALLARRQELVAAAAGFKRDEDAVRAPDRVERVVAAVRAKAGPAGLDPGVAEAIWRAMITAFIDFELARHRQSATG</sequence>
<organism evidence="3 4">
    <name type="scientific">Paractinoplanes ferrugineus</name>
    <dbReference type="NCBI Taxonomy" id="113564"/>
    <lineage>
        <taxon>Bacteria</taxon>
        <taxon>Bacillati</taxon>
        <taxon>Actinomycetota</taxon>
        <taxon>Actinomycetes</taxon>
        <taxon>Micromonosporales</taxon>
        <taxon>Micromonosporaceae</taxon>
        <taxon>Paractinoplanes</taxon>
    </lineage>
</organism>
<dbReference type="Pfam" id="PF01817">
    <property type="entry name" value="CM_2"/>
    <property type="match status" value="1"/>
</dbReference>
<protein>
    <recommendedName>
        <fullName evidence="2">Chorismate mutase domain-containing protein</fullName>
    </recommendedName>
</protein>
<gene>
    <name evidence="3" type="ORF">Afe05nite_81000</name>
</gene>
<evidence type="ECO:0000313" key="4">
    <source>
        <dbReference type="Proteomes" id="UP000598174"/>
    </source>
</evidence>
<dbReference type="EMBL" id="BOMM01000080">
    <property type="protein sequence ID" value="GIE16260.1"/>
    <property type="molecule type" value="Genomic_DNA"/>
</dbReference>
<keyword evidence="1" id="KW-0413">Isomerase</keyword>
<dbReference type="PROSITE" id="PS51168">
    <property type="entry name" value="CHORISMATE_MUT_2"/>
    <property type="match status" value="1"/>
</dbReference>
<dbReference type="InterPro" id="IPR002701">
    <property type="entry name" value="CM_II_prokaryot"/>
</dbReference>
<evidence type="ECO:0000313" key="3">
    <source>
        <dbReference type="EMBL" id="GIE16260.1"/>
    </source>
</evidence>
<keyword evidence="4" id="KW-1185">Reference proteome</keyword>
<proteinExistence type="predicted"/>
<dbReference type="AlphaFoldDB" id="A0A919MKY3"/>
<dbReference type="InterPro" id="IPR036263">
    <property type="entry name" value="Chorismate_II_sf"/>
</dbReference>
<dbReference type="GO" id="GO:0046417">
    <property type="term" value="P:chorismate metabolic process"/>
    <property type="evidence" value="ECO:0007669"/>
    <property type="project" value="InterPro"/>
</dbReference>
<evidence type="ECO:0000259" key="2">
    <source>
        <dbReference type="PROSITE" id="PS51168"/>
    </source>
</evidence>
<dbReference type="SMART" id="SM00830">
    <property type="entry name" value="CM_2"/>
    <property type="match status" value="1"/>
</dbReference>
<dbReference type="PANTHER" id="PTHR38041">
    <property type="entry name" value="CHORISMATE MUTASE"/>
    <property type="match status" value="1"/>
</dbReference>